<reference evidence="2" key="1">
    <citation type="submission" date="2023-07" db="EMBL/GenBank/DDBJ databases">
        <title>Novel species in the genus Lipingzhangella isolated from Sambhar Salt Lake.</title>
        <authorList>
            <person name="Jiya N."/>
            <person name="Kajale S."/>
            <person name="Sharma A."/>
        </authorList>
    </citation>
    <scope>NUCLEOTIDE SEQUENCE [LARGE SCALE GENOMIC DNA]</scope>
    <source>
        <strain evidence="2">LS1_29</strain>
    </source>
</reference>
<evidence type="ECO:0000313" key="1">
    <source>
        <dbReference type="EMBL" id="MDS1268713.1"/>
    </source>
</evidence>
<keyword evidence="2" id="KW-1185">Reference proteome</keyword>
<proteinExistence type="predicted"/>
<gene>
    <name evidence="1" type="ORF">RIF23_00220</name>
</gene>
<name>A0ABU2H071_9ACTN</name>
<protein>
    <submittedName>
        <fullName evidence="1">Uncharacterized protein</fullName>
    </submittedName>
</protein>
<dbReference type="RefSeq" id="WP_310910236.1">
    <property type="nucleotide sequence ID" value="NZ_JAVLVT010000001.1"/>
</dbReference>
<organism evidence="1 2">
    <name type="scientific">Lipingzhangella rawalii</name>
    <dbReference type="NCBI Taxonomy" id="2055835"/>
    <lineage>
        <taxon>Bacteria</taxon>
        <taxon>Bacillati</taxon>
        <taxon>Actinomycetota</taxon>
        <taxon>Actinomycetes</taxon>
        <taxon>Streptosporangiales</taxon>
        <taxon>Nocardiopsidaceae</taxon>
        <taxon>Lipingzhangella</taxon>
    </lineage>
</organism>
<sequence>MTAILTRASRGQDLVDPALLEHLVNDVRREHGHNHATAERIVDQALVYLVACGRTSEPIGPSELVDRGWHAFILRTAEYRDFCARVLGSFVDHHPNDVRPTTVQRASMNARTLDAVYATGLYVDLEMWAEIATSGSNCSDAGSGGSGDGCHKGCHDSQAR</sequence>
<dbReference type="EMBL" id="JAVLVT010000001">
    <property type="protein sequence ID" value="MDS1268713.1"/>
    <property type="molecule type" value="Genomic_DNA"/>
</dbReference>
<dbReference type="Proteomes" id="UP001250214">
    <property type="component" value="Unassembled WGS sequence"/>
</dbReference>
<evidence type="ECO:0000313" key="2">
    <source>
        <dbReference type="Proteomes" id="UP001250214"/>
    </source>
</evidence>
<accession>A0ABU2H071</accession>
<comment type="caution">
    <text evidence="1">The sequence shown here is derived from an EMBL/GenBank/DDBJ whole genome shotgun (WGS) entry which is preliminary data.</text>
</comment>